<dbReference type="InterPro" id="IPR036514">
    <property type="entry name" value="SGNH_hydro_sf"/>
</dbReference>
<dbReference type="PANTHER" id="PTHR14209:SF19">
    <property type="entry name" value="ISOAMYL ACETATE-HYDROLYZING ESTERASE 1 HOMOLOG"/>
    <property type="match status" value="1"/>
</dbReference>
<name>A0AAD5TRW5_9FUNG</name>
<dbReference type="Pfam" id="PF13472">
    <property type="entry name" value="Lipase_GDSL_2"/>
    <property type="match status" value="1"/>
</dbReference>
<keyword evidence="3" id="KW-1185">Reference proteome</keyword>
<reference evidence="2" key="1">
    <citation type="submission" date="2020-05" db="EMBL/GenBank/DDBJ databases">
        <title>Phylogenomic resolution of chytrid fungi.</title>
        <authorList>
            <person name="Stajich J.E."/>
            <person name="Amses K."/>
            <person name="Simmons R."/>
            <person name="Seto K."/>
            <person name="Myers J."/>
            <person name="Bonds A."/>
            <person name="Quandt C.A."/>
            <person name="Barry K."/>
            <person name="Liu P."/>
            <person name="Grigoriev I."/>
            <person name="Longcore J.E."/>
            <person name="James T.Y."/>
        </authorList>
    </citation>
    <scope>NUCLEOTIDE SEQUENCE</scope>
    <source>
        <strain evidence="2">JEL0379</strain>
    </source>
</reference>
<dbReference type="Proteomes" id="UP001212152">
    <property type="component" value="Unassembled WGS sequence"/>
</dbReference>
<dbReference type="InterPro" id="IPR013830">
    <property type="entry name" value="SGNH_hydro"/>
</dbReference>
<comment type="caution">
    <text evidence="2">The sequence shown here is derived from an EMBL/GenBank/DDBJ whole genome shotgun (WGS) entry which is preliminary data.</text>
</comment>
<dbReference type="CDD" id="cd01838">
    <property type="entry name" value="Isoamyl_acetate_hydrolase_like"/>
    <property type="match status" value="1"/>
</dbReference>
<evidence type="ECO:0000313" key="3">
    <source>
        <dbReference type="Proteomes" id="UP001212152"/>
    </source>
</evidence>
<dbReference type="InterPro" id="IPR045136">
    <property type="entry name" value="Iah1-like"/>
</dbReference>
<organism evidence="2 3">
    <name type="scientific">Geranomyces variabilis</name>
    <dbReference type="NCBI Taxonomy" id="109894"/>
    <lineage>
        <taxon>Eukaryota</taxon>
        <taxon>Fungi</taxon>
        <taxon>Fungi incertae sedis</taxon>
        <taxon>Chytridiomycota</taxon>
        <taxon>Chytridiomycota incertae sedis</taxon>
        <taxon>Chytridiomycetes</taxon>
        <taxon>Spizellomycetales</taxon>
        <taxon>Powellomycetaceae</taxon>
        <taxon>Geranomyces</taxon>
    </lineage>
</organism>
<dbReference type="PANTHER" id="PTHR14209">
    <property type="entry name" value="ISOAMYL ACETATE-HYDROLYZING ESTERASE 1"/>
    <property type="match status" value="1"/>
</dbReference>
<feature type="domain" description="SGNH hydrolase-type esterase" evidence="1">
    <location>
        <begin position="8"/>
        <end position="181"/>
    </location>
</feature>
<protein>
    <recommendedName>
        <fullName evidence="1">SGNH hydrolase-type esterase domain-containing protein</fullName>
    </recommendedName>
</protein>
<evidence type="ECO:0000259" key="1">
    <source>
        <dbReference type="Pfam" id="PF13472"/>
    </source>
</evidence>
<gene>
    <name evidence="2" type="ORF">HDU87_002591</name>
</gene>
<evidence type="ECO:0000313" key="2">
    <source>
        <dbReference type="EMBL" id="KAJ3185025.1"/>
    </source>
</evidence>
<dbReference type="AlphaFoldDB" id="A0AAD5TRW5"/>
<accession>A0AAD5TRW5</accession>
<sequence length="244" mass="26365">MQQDQALLFGDSITERAFDPSGQGWGAYLTDAYARKLDVVQRGFSGYNTAHAVHMLPKILKTITPAQSKLRLSTIFFGANDAATNVQGVPIAQYKENLATLISQIRDNDPATRVLLITPPPAHEADWAAHCVEINSDPARKVERTRAYADACVQVAGGDKSGNVAVLDTWNVLLPPDGAYSVEKVKPLLSDGLHFGQGANSLLGPAVLKAIASAWPELKADNIEMNGPYWKDIDLADIPGSLFR</sequence>
<dbReference type="SUPFAM" id="SSF52266">
    <property type="entry name" value="SGNH hydrolase"/>
    <property type="match status" value="1"/>
</dbReference>
<dbReference type="Gene3D" id="3.40.50.1110">
    <property type="entry name" value="SGNH hydrolase"/>
    <property type="match status" value="1"/>
</dbReference>
<dbReference type="EMBL" id="JADGJQ010000002">
    <property type="protein sequence ID" value="KAJ3185025.1"/>
    <property type="molecule type" value="Genomic_DNA"/>
</dbReference>
<proteinExistence type="predicted"/>